<protein>
    <submittedName>
        <fullName evidence="1">Uncharacterized protein</fullName>
    </submittedName>
</protein>
<reference evidence="1" key="1">
    <citation type="submission" date="2020-09" db="EMBL/GenBank/DDBJ databases">
        <title>A novel bacterium of genus Paenibacillus, isolated from South China Sea.</title>
        <authorList>
            <person name="Huang H."/>
            <person name="Mo K."/>
            <person name="Hu Y."/>
        </authorList>
    </citation>
    <scope>NUCLEOTIDE SEQUENCE</scope>
    <source>
        <strain evidence="1">IB182493</strain>
    </source>
</reference>
<keyword evidence="2" id="KW-1185">Reference proteome</keyword>
<comment type="caution">
    <text evidence="1">The sequence shown here is derived from an EMBL/GenBank/DDBJ whole genome shotgun (WGS) entry which is preliminary data.</text>
</comment>
<name>A0A927CNJ7_9BACL</name>
<sequence>MEKEKGQMLEFEPEKGLKDYISGMACGTIGSARPDVEQERIGPGLLRIRLTFRLEGPVRQDDWRVTVKPAFAPSFHWAPHLTPTDDHIIDQHSFRSPALIVQDGARTLALVPDLDLMLAGQDVRWYMDMDAERNVLTLGMSEYEVKEHVLYRRKPGAAYKAGTVTFGFYAFTSEEPETLANPWRPVLRFMWEKWGQSLFRAGAPLQLPLMNLVRYTYRWAFETWRDSVWQQFELDGKEVGAAAFIVNYTQSPNYPGPVNQREFLSIWNQAWFSSLRSAHGVYRYGLQEKDESLIAKANMTKELALSAPQREGLFPAVIAAEMEQAEADGVRVNRSKGWDTAYWGNSNRNPVKAWQSVRSAPYHVLDMSWTALWMVRWYEELEKDERLLQYAVRYADALIGLQDERGYFPAWLDYETLRPLATLSDSPETALSVTLLLKLAALSGRADYAEAAVRAADVVAGEVVPEGRWEDFETYWSCSSFGNSDHVGRKYSRNNMYKQCNFSIYWCAEAFLRCYQHTGESKFLTAGERCMDEMLMTQASWQPPYIHLDALGGFGVMNCDGEWNDARQGLFAELIVEYGIVLRREEYIERGLAALRCAFVMMYCPENERTKAQWEKVYPFFNERDYGFMMENYGHSGEVNDEGLGIGEFTIFDWGNGAAAESYLRMKAHHGELLERYGM</sequence>
<dbReference type="RefSeq" id="WP_190863632.1">
    <property type="nucleotide sequence ID" value="NZ_JACXIY010000022.1"/>
</dbReference>
<dbReference type="GO" id="GO:0005975">
    <property type="term" value="P:carbohydrate metabolic process"/>
    <property type="evidence" value="ECO:0007669"/>
    <property type="project" value="InterPro"/>
</dbReference>
<evidence type="ECO:0000313" key="2">
    <source>
        <dbReference type="Proteomes" id="UP000632125"/>
    </source>
</evidence>
<dbReference type="Gene3D" id="1.50.10.20">
    <property type="match status" value="1"/>
</dbReference>
<proteinExistence type="predicted"/>
<organism evidence="1 2">
    <name type="scientific">Paenibacillus arenilitoris</name>
    <dbReference type="NCBI Taxonomy" id="2772299"/>
    <lineage>
        <taxon>Bacteria</taxon>
        <taxon>Bacillati</taxon>
        <taxon>Bacillota</taxon>
        <taxon>Bacilli</taxon>
        <taxon>Bacillales</taxon>
        <taxon>Paenibacillaceae</taxon>
        <taxon>Paenibacillus</taxon>
    </lineage>
</organism>
<dbReference type="AlphaFoldDB" id="A0A927CNJ7"/>
<dbReference type="SUPFAM" id="SSF48208">
    <property type="entry name" value="Six-hairpin glycosidases"/>
    <property type="match status" value="1"/>
</dbReference>
<evidence type="ECO:0000313" key="1">
    <source>
        <dbReference type="EMBL" id="MBD2870582.1"/>
    </source>
</evidence>
<dbReference type="EMBL" id="JACXIY010000022">
    <property type="protein sequence ID" value="MBD2870582.1"/>
    <property type="molecule type" value="Genomic_DNA"/>
</dbReference>
<gene>
    <name evidence="1" type="ORF">IDH41_18530</name>
</gene>
<dbReference type="Proteomes" id="UP000632125">
    <property type="component" value="Unassembled WGS sequence"/>
</dbReference>
<accession>A0A927CNJ7</accession>
<dbReference type="InterPro" id="IPR008928">
    <property type="entry name" value="6-hairpin_glycosidase_sf"/>
</dbReference>